<dbReference type="InterPro" id="IPR013848">
    <property type="entry name" value="Methylthiotransferase_N"/>
</dbReference>
<reference evidence="11 12" key="1">
    <citation type="journal article" date="2016" name="Nat. Commun.">
        <title>Thousands of microbial genomes shed light on interconnected biogeochemical processes in an aquifer system.</title>
        <authorList>
            <person name="Anantharaman K."/>
            <person name="Brown C.T."/>
            <person name="Hug L.A."/>
            <person name="Sharon I."/>
            <person name="Castelle C.J."/>
            <person name="Probst A.J."/>
            <person name="Thomas B.C."/>
            <person name="Singh A."/>
            <person name="Wilkins M.J."/>
            <person name="Karaoz U."/>
            <person name="Brodie E.L."/>
            <person name="Williams K.H."/>
            <person name="Hubbard S.S."/>
            <person name="Banfield J.F."/>
        </authorList>
    </citation>
    <scope>NUCLEOTIDE SEQUENCE [LARGE SCALE GENOMIC DNA]</scope>
</reference>
<dbReference type="SMART" id="SM00729">
    <property type="entry name" value="Elp3"/>
    <property type="match status" value="1"/>
</dbReference>
<feature type="compositionally biased region" description="Polar residues" evidence="8">
    <location>
        <begin position="111"/>
        <end position="121"/>
    </location>
</feature>
<evidence type="ECO:0000256" key="2">
    <source>
        <dbReference type="ARBA" id="ARBA00022485"/>
    </source>
</evidence>
<dbReference type="InterPro" id="IPR023404">
    <property type="entry name" value="rSAM_horseshoe"/>
</dbReference>
<feature type="domain" description="MTTase N-terminal" evidence="9">
    <location>
        <begin position="1"/>
        <end position="114"/>
    </location>
</feature>
<dbReference type="GO" id="GO:0035597">
    <property type="term" value="F:tRNA-2-methylthio-N(6)-dimethylallyladenosine(37) synthase activity"/>
    <property type="evidence" value="ECO:0007669"/>
    <property type="project" value="TreeGrafter"/>
</dbReference>
<dbReference type="GO" id="GO:0046872">
    <property type="term" value="F:metal ion binding"/>
    <property type="evidence" value="ECO:0007669"/>
    <property type="project" value="UniProtKB-KW"/>
</dbReference>
<dbReference type="PANTHER" id="PTHR43020">
    <property type="entry name" value="CDK5 REGULATORY SUBUNIT-ASSOCIATED PROTEIN 1"/>
    <property type="match status" value="1"/>
</dbReference>
<dbReference type="InterPro" id="IPR005839">
    <property type="entry name" value="Methylthiotransferase"/>
</dbReference>
<keyword evidence="4" id="KW-0949">S-adenosyl-L-methionine</keyword>
<dbReference type="InterPro" id="IPR020612">
    <property type="entry name" value="Methylthiotransferase_CS"/>
</dbReference>
<evidence type="ECO:0000256" key="8">
    <source>
        <dbReference type="SAM" id="MobiDB-lite"/>
    </source>
</evidence>
<keyword evidence="3" id="KW-0808">Transferase</keyword>
<dbReference type="Pfam" id="PF00919">
    <property type="entry name" value="UPF0004"/>
    <property type="match status" value="1"/>
</dbReference>
<keyword evidence="2" id="KW-0004">4Fe-4S</keyword>
<dbReference type="InterPro" id="IPR038135">
    <property type="entry name" value="Methylthiotransferase_N_sf"/>
</dbReference>
<sequence>MNEADSERIAGDYEARGFNKAKSVKEADEIVINTCSVRQSAEDRVIGLLYNLSLKHKSQENRPKIILTGCMFHYGLKKLRKMLPTVDEFLLASEVGFNSPKVRQGPPPAQAASQRLTQSGSAPDPMAGKHAWVPISSGCNSFCAYCIVPLSRGREKSRPMAEIMKEVKDLVRHGYQSITLLGQNVNSYGLEKIGIGLRKNLDSKRQIPAPQSQYRPFKGKPPFVKLLEALCEIKNLKKIDFMTSNPWDFYPELIDCIAGHPQIDRLLHLPVQSGDNQVLKRMNRGYTREQYRALIKKIREKIPQAEFGTDIIVGFPGETKEQFQNTVDLCQKVGFRIAYVAKYSPRPGTFSAKWYKDNIPYREKKRRWEVLDRLINKKNRH</sequence>
<dbReference type="GO" id="GO:0005829">
    <property type="term" value="C:cytosol"/>
    <property type="evidence" value="ECO:0007669"/>
    <property type="project" value="TreeGrafter"/>
</dbReference>
<dbReference type="PROSITE" id="PS01278">
    <property type="entry name" value="MTTASE_RADICAL"/>
    <property type="match status" value="1"/>
</dbReference>
<evidence type="ECO:0000256" key="7">
    <source>
        <dbReference type="ARBA" id="ARBA00023014"/>
    </source>
</evidence>
<dbReference type="PANTHER" id="PTHR43020:SF2">
    <property type="entry name" value="MITOCHONDRIAL TRNA METHYLTHIOTRANSFERASE CDK5RAP1"/>
    <property type="match status" value="1"/>
</dbReference>
<dbReference type="PROSITE" id="PS51918">
    <property type="entry name" value="RADICAL_SAM"/>
    <property type="match status" value="1"/>
</dbReference>
<dbReference type="NCBIfam" id="TIGR00089">
    <property type="entry name" value="MiaB/RimO family radical SAM methylthiotransferase"/>
    <property type="match status" value="1"/>
</dbReference>
<evidence type="ECO:0000256" key="6">
    <source>
        <dbReference type="ARBA" id="ARBA00023004"/>
    </source>
</evidence>
<dbReference type="STRING" id="1797457.A2160_00165"/>
<keyword evidence="5" id="KW-0479">Metal-binding</keyword>
<feature type="region of interest" description="Disordered" evidence="8">
    <location>
        <begin position="101"/>
        <end position="125"/>
    </location>
</feature>
<evidence type="ECO:0000256" key="4">
    <source>
        <dbReference type="ARBA" id="ARBA00022691"/>
    </source>
</evidence>
<dbReference type="EMBL" id="MEZK01000021">
    <property type="protein sequence ID" value="OGD62482.1"/>
    <property type="molecule type" value="Genomic_DNA"/>
</dbReference>
<evidence type="ECO:0000259" key="9">
    <source>
        <dbReference type="PROSITE" id="PS51449"/>
    </source>
</evidence>
<dbReference type="GO" id="GO:0051539">
    <property type="term" value="F:4 iron, 4 sulfur cluster binding"/>
    <property type="evidence" value="ECO:0007669"/>
    <property type="project" value="UniProtKB-KW"/>
</dbReference>
<dbReference type="InterPro" id="IPR007197">
    <property type="entry name" value="rSAM"/>
</dbReference>
<evidence type="ECO:0000256" key="1">
    <source>
        <dbReference type="ARBA" id="ARBA00001966"/>
    </source>
</evidence>
<dbReference type="Gene3D" id="3.80.30.20">
    <property type="entry name" value="tm_1862 like domain"/>
    <property type="match status" value="1"/>
</dbReference>
<evidence type="ECO:0000259" key="10">
    <source>
        <dbReference type="PROSITE" id="PS51918"/>
    </source>
</evidence>
<evidence type="ECO:0000256" key="3">
    <source>
        <dbReference type="ARBA" id="ARBA00022679"/>
    </source>
</evidence>
<accession>A0A1F5E507</accession>
<keyword evidence="6" id="KW-0408">Iron</keyword>
<dbReference type="SFLD" id="SFLDG01082">
    <property type="entry name" value="B12-binding_domain_containing"/>
    <property type="match status" value="1"/>
</dbReference>
<comment type="cofactor">
    <cofactor evidence="1">
        <name>[4Fe-4S] cluster</name>
        <dbReference type="ChEBI" id="CHEBI:49883"/>
    </cofactor>
</comment>
<dbReference type="FunFam" id="3.80.30.20:FF:000001">
    <property type="entry name" value="tRNA-2-methylthio-N(6)-dimethylallyladenosine synthase 2"/>
    <property type="match status" value="1"/>
</dbReference>
<dbReference type="Proteomes" id="UP000177006">
    <property type="component" value="Unassembled WGS sequence"/>
</dbReference>
<keyword evidence="7" id="KW-0411">Iron-sulfur</keyword>
<evidence type="ECO:0000256" key="5">
    <source>
        <dbReference type="ARBA" id="ARBA00022723"/>
    </source>
</evidence>
<gene>
    <name evidence="11" type="ORF">A2160_00165</name>
</gene>
<comment type="caution">
    <text evidence="11">The sequence shown here is derived from an EMBL/GenBank/DDBJ whole genome shotgun (WGS) entry which is preliminary data.</text>
</comment>
<dbReference type="InterPro" id="IPR058240">
    <property type="entry name" value="rSAM_sf"/>
</dbReference>
<dbReference type="PROSITE" id="PS51449">
    <property type="entry name" value="MTTASE_N"/>
    <property type="match status" value="1"/>
</dbReference>
<feature type="domain" description="Radical SAM core" evidence="10">
    <location>
        <begin position="125"/>
        <end position="381"/>
    </location>
</feature>
<organism evidence="11 12">
    <name type="scientific">Candidatus Beckwithbacteria bacterium RBG_13_42_9</name>
    <dbReference type="NCBI Taxonomy" id="1797457"/>
    <lineage>
        <taxon>Bacteria</taxon>
        <taxon>Candidatus Beckwithiibacteriota</taxon>
    </lineage>
</organism>
<evidence type="ECO:0000313" key="11">
    <source>
        <dbReference type="EMBL" id="OGD62482.1"/>
    </source>
</evidence>
<dbReference type="AlphaFoldDB" id="A0A1F5E507"/>
<dbReference type="InterPro" id="IPR006638">
    <property type="entry name" value="Elp3/MiaA/NifB-like_rSAM"/>
</dbReference>
<evidence type="ECO:0000313" key="12">
    <source>
        <dbReference type="Proteomes" id="UP000177006"/>
    </source>
</evidence>
<name>A0A1F5E507_9BACT</name>
<protein>
    <submittedName>
        <fullName evidence="11">Uncharacterized protein</fullName>
    </submittedName>
</protein>
<proteinExistence type="predicted"/>
<dbReference type="Gene3D" id="3.40.50.12160">
    <property type="entry name" value="Methylthiotransferase, N-terminal domain"/>
    <property type="match status" value="1"/>
</dbReference>
<dbReference type="Pfam" id="PF04055">
    <property type="entry name" value="Radical_SAM"/>
    <property type="match status" value="1"/>
</dbReference>
<dbReference type="SFLD" id="SFLDS00029">
    <property type="entry name" value="Radical_SAM"/>
    <property type="match status" value="1"/>
</dbReference>
<dbReference type="SUPFAM" id="SSF102114">
    <property type="entry name" value="Radical SAM enzymes"/>
    <property type="match status" value="1"/>
</dbReference>